<protein>
    <submittedName>
        <fullName evidence="2">Uncharacterized protein</fullName>
    </submittedName>
</protein>
<evidence type="ECO:0000313" key="3">
    <source>
        <dbReference type="Proteomes" id="UP001560045"/>
    </source>
</evidence>
<dbReference type="RefSeq" id="WP_369209668.1">
    <property type="nucleotide sequence ID" value="NZ_JBFNXQ010000090.1"/>
</dbReference>
<organism evidence="2 3">
    <name type="scientific">Geodermatophilus maliterrae</name>
    <dbReference type="NCBI Taxonomy" id="3162531"/>
    <lineage>
        <taxon>Bacteria</taxon>
        <taxon>Bacillati</taxon>
        <taxon>Actinomycetota</taxon>
        <taxon>Actinomycetes</taxon>
        <taxon>Geodermatophilales</taxon>
        <taxon>Geodermatophilaceae</taxon>
        <taxon>Geodermatophilus</taxon>
    </lineage>
</organism>
<evidence type="ECO:0000313" key="2">
    <source>
        <dbReference type="EMBL" id="MEX5720849.1"/>
    </source>
</evidence>
<dbReference type="Proteomes" id="UP001560045">
    <property type="component" value="Unassembled WGS sequence"/>
</dbReference>
<dbReference type="Gene3D" id="3.40.630.30">
    <property type="match status" value="1"/>
</dbReference>
<proteinExistence type="predicted"/>
<accession>A0ABV3XJS7</accession>
<name>A0ABV3XJS7_9ACTN</name>
<feature type="region of interest" description="Disordered" evidence="1">
    <location>
        <begin position="93"/>
        <end position="121"/>
    </location>
</feature>
<sequence>MTLQVCRAVPHDVPAAADVLADAVTDHPWTRWTIDADGHRERLAALHRLFLSAVAVPFGRVDVGRAGERLSSVAVWVPGGALPDDAWARWARWPPGSRGTGRRPRTGPRRRWPSAASTSRT</sequence>
<evidence type="ECO:0000256" key="1">
    <source>
        <dbReference type="SAM" id="MobiDB-lite"/>
    </source>
</evidence>
<reference evidence="2 3" key="1">
    <citation type="submission" date="2024-06" db="EMBL/GenBank/DDBJ databases">
        <title>Draft genome sequence of Geodermatophilus badlandi, a novel member of the Geodermatophilaceae isolated from badland sedimentary rocks in the Red desert, Wyoming, USA.</title>
        <authorList>
            <person name="Ben Tekaya S."/>
            <person name="Nouioui I."/>
            <person name="Flores G.M."/>
            <person name="Shaal M.N."/>
            <person name="Bredoire F."/>
            <person name="Basile F."/>
            <person name="Van Diepen L."/>
            <person name="Ward N.L."/>
        </authorList>
    </citation>
    <scope>NUCLEOTIDE SEQUENCE [LARGE SCALE GENOMIC DNA]</scope>
    <source>
        <strain evidence="2 3">WL48A</strain>
    </source>
</reference>
<keyword evidence="3" id="KW-1185">Reference proteome</keyword>
<dbReference type="EMBL" id="JBFNXQ010000090">
    <property type="protein sequence ID" value="MEX5720849.1"/>
    <property type="molecule type" value="Genomic_DNA"/>
</dbReference>
<comment type="caution">
    <text evidence="2">The sequence shown here is derived from an EMBL/GenBank/DDBJ whole genome shotgun (WGS) entry which is preliminary data.</text>
</comment>
<feature type="compositionally biased region" description="Basic residues" evidence="1">
    <location>
        <begin position="100"/>
        <end position="112"/>
    </location>
</feature>
<gene>
    <name evidence="2" type="ORF">ABQ292_21050</name>
</gene>